<protein>
    <recommendedName>
        <fullName evidence="3">Response regulatory domain-containing protein</fullName>
    </recommendedName>
</protein>
<dbReference type="PROSITE" id="PS50110">
    <property type="entry name" value="RESPONSE_REGULATORY"/>
    <property type="match status" value="1"/>
</dbReference>
<dbReference type="InterPro" id="IPR011006">
    <property type="entry name" value="CheY-like_superfamily"/>
</dbReference>
<dbReference type="SUPFAM" id="SSF52172">
    <property type="entry name" value="CheY-like"/>
    <property type="match status" value="1"/>
</dbReference>
<dbReference type="RefSeq" id="WP_248353621.1">
    <property type="nucleotide sequence ID" value="NZ_AP025591.1"/>
</dbReference>
<evidence type="ECO:0000256" key="2">
    <source>
        <dbReference type="PROSITE-ProRule" id="PRU00169"/>
    </source>
</evidence>
<keyword evidence="5" id="KW-1185">Reference proteome</keyword>
<dbReference type="PANTHER" id="PTHR44591">
    <property type="entry name" value="STRESS RESPONSE REGULATOR PROTEIN 1"/>
    <property type="match status" value="1"/>
</dbReference>
<dbReference type="EMBL" id="AP025591">
    <property type="protein sequence ID" value="BDG05080.1"/>
    <property type="molecule type" value="Genomic_DNA"/>
</dbReference>
<proteinExistence type="predicted"/>
<name>A0ABM7WZX2_9BACT</name>
<dbReference type="InterPro" id="IPR050595">
    <property type="entry name" value="Bact_response_regulator"/>
</dbReference>
<evidence type="ECO:0000256" key="1">
    <source>
        <dbReference type="ARBA" id="ARBA00022553"/>
    </source>
</evidence>
<dbReference type="Pfam" id="PF00072">
    <property type="entry name" value="Response_reg"/>
    <property type="match status" value="1"/>
</dbReference>
<dbReference type="SMART" id="SM00448">
    <property type="entry name" value="REC"/>
    <property type="match status" value="1"/>
</dbReference>
<sequence>MRRQRNRTSGQRQVLVVDDDRDLRGVLVEALGESGIGAVDAFDGVDALEKVRAGAPPCALLLDLDMPRLTGHDVVAELRGDRALSRIPVITMTAAAAPLGLQTHGHLAKPFALESMLGLLFRACRCCALCDGAGPVVGSIFAARRAADRMRH</sequence>
<reference evidence="5" key="1">
    <citation type="journal article" date="2022" name="Int. J. Syst. Evol. Microbiol.">
        <title>Anaeromyxobacter oryzae sp. nov., Anaeromyxobacter diazotrophicus sp. nov. and Anaeromyxobacter paludicola sp. nov., isolated from paddy soils.</title>
        <authorList>
            <person name="Itoh H."/>
            <person name="Xu Z."/>
            <person name="Mise K."/>
            <person name="Masuda Y."/>
            <person name="Ushijima N."/>
            <person name="Hayakawa C."/>
            <person name="Shiratori Y."/>
            <person name="Senoo K."/>
        </authorList>
    </citation>
    <scope>NUCLEOTIDE SEQUENCE [LARGE SCALE GENOMIC DNA]</scope>
    <source>
        <strain evidence="5">Red232</strain>
    </source>
</reference>
<evidence type="ECO:0000313" key="4">
    <source>
        <dbReference type="EMBL" id="BDG05080.1"/>
    </source>
</evidence>
<gene>
    <name evidence="4" type="ORF">AMOR_40760</name>
</gene>
<keyword evidence="1 2" id="KW-0597">Phosphoprotein</keyword>
<feature type="domain" description="Response regulatory" evidence="3">
    <location>
        <begin position="13"/>
        <end position="124"/>
    </location>
</feature>
<evidence type="ECO:0000259" key="3">
    <source>
        <dbReference type="PROSITE" id="PS50110"/>
    </source>
</evidence>
<organism evidence="4 5">
    <name type="scientific">Anaeromyxobacter oryzae</name>
    <dbReference type="NCBI Taxonomy" id="2918170"/>
    <lineage>
        <taxon>Bacteria</taxon>
        <taxon>Pseudomonadati</taxon>
        <taxon>Myxococcota</taxon>
        <taxon>Myxococcia</taxon>
        <taxon>Myxococcales</taxon>
        <taxon>Cystobacterineae</taxon>
        <taxon>Anaeromyxobacteraceae</taxon>
        <taxon>Anaeromyxobacter</taxon>
    </lineage>
</organism>
<dbReference type="InterPro" id="IPR001789">
    <property type="entry name" value="Sig_transdc_resp-reg_receiver"/>
</dbReference>
<feature type="modified residue" description="4-aspartylphosphate" evidence="2">
    <location>
        <position position="63"/>
    </location>
</feature>
<dbReference type="PANTHER" id="PTHR44591:SF23">
    <property type="entry name" value="CHEY SUBFAMILY"/>
    <property type="match status" value="1"/>
</dbReference>
<dbReference type="Proteomes" id="UP001162891">
    <property type="component" value="Chromosome"/>
</dbReference>
<accession>A0ABM7WZX2</accession>
<evidence type="ECO:0000313" key="5">
    <source>
        <dbReference type="Proteomes" id="UP001162891"/>
    </source>
</evidence>
<dbReference type="Gene3D" id="3.40.50.2300">
    <property type="match status" value="1"/>
</dbReference>